<gene>
    <name evidence="3" type="ORF">RJN63_20485</name>
</gene>
<dbReference type="InterPro" id="IPR013046">
    <property type="entry name" value="GpV/Gp45"/>
</dbReference>
<dbReference type="InterPro" id="IPR006531">
    <property type="entry name" value="Gp5/Vgr_OB"/>
</dbReference>
<name>A0AAE4GB64_9BURK</name>
<dbReference type="Gene3D" id="6.20.150.10">
    <property type="match status" value="1"/>
</dbReference>
<dbReference type="Pfam" id="PF04717">
    <property type="entry name" value="Phage_base_V"/>
    <property type="match status" value="1"/>
</dbReference>
<evidence type="ECO:0000313" key="3">
    <source>
        <dbReference type="EMBL" id="MDT0339225.1"/>
    </source>
</evidence>
<dbReference type="Pfam" id="PF18946">
    <property type="entry name" value="Apex"/>
    <property type="match status" value="1"/>
</dbReference>
<sequence>MTPDLSELVRTIPNLIRTGKIAEINADKVRVRLSPSLLTTWLQWIALRAGDVIDWCPPSLGEQVIVFSPNGDLTQGKVLAGLFSAEFPAPQTSLKIRSIHYPDGAVVLYDFGKHSLSAILPASSSALVKADAVTADALQTTCTGDVTIKGNLVVEGFSALNNGAKVLGGGGGAAIVIEGDVTATGDIKAGDISLRNHPHGEVKRGDDKSGVPLP</sequence>
<feature type="domain" description="Gp5/Type VI secretion system Vgr protein OB-fold" evidence="2">
    <location>
        <begin position="19"/>
        <end position="83"/>
    </location>
</feature>
<accession>A0AAE4GB64</accession>
<dbReference type="InterPro" id="IPR037026">
    <property type="entry name" value="Vgr_OB-fold_dom_sf"/>
</dbReference>
<dbReference type="NCBIfam" id="TIGR01644">
    <property type="entry name" value="phage_P2_V"/>
    <property type="match status" value="1"/>
</dbReference>
<dbReference type="AlphaFoldDB" id="A0AAE4GB64"/>
<proteinExistence type="predicted"/>
<comment type="caution">
    <text evidence="3">The sequence shown here is derived from an EMBL/GenBank/DDBJ whole genome shotgun (WGS) entry which is preliminary data.</text>
</comment>
<dbReference type="Gene3D" id="2.40.50.230">
    <property type="entry name" value="Gp5 N-terminal domain"/>
    <property type="match status" value="1"/>
</dbReference>
<evidence type="ECO:0000259" key="2">
    <source>
        <dbReference type="Pfam" id="PF04717"/>
    </source>
</evidence>
<dbReference type="InterPro" id="IPR044033">
    <property type="entry name" value="GpV-like_apex"/>
</dbReference>
<dbReference type="RefSeq" id="WP_310836062.1">
    <property type="nucleotide sequence ID" value="NZ_JAVLSM010000002.1"/>
</dbReference>
<evidence type="ECO:0000256" key="1">
    <source>
        <dbReference type="SAM" id="MobiDB-lite"/>
    </source>
</evidence>
<feature type="compositionally biased region" description="Basic and acidic residues" evidence="1">
    <location>
        <begin position="198"/>
        <end position="214"/>
    </location>
</feature>
<dbReference type="EMBL" id="JAVRAA010000012">
    <property type="protein sequence ID" value="MDT0339225.1"/>
    <property type="molecule type" value="Genomic_DNA"/>
</dbReference>
<feature type="region of interest" description="Disordered" evidence="1">
    <location>
        <begin position="192"/>
        <end position="214"/>
    </location>
</feature>
<organism evidence="3">
    <name type="scientific">Herbaspirillum huttiense subsp. nephrolepidis</name>
    <dbReference type="NCBI Taxonomy" id="3075126"/>
    <lineage>
        <taxon>Bacteria</taxon>
        <taxon>Pseudomonadati</taxon>
        <taxon>Pseudomonadota</taxon>
        <taxon>Betaproteobacteria</taxon>
        <taxon>Burkholderiales</taxon>
        <taxon>Oxalobacteraceae</taxon>
        <taxon>Herbaspirillum</taxon>
    </lineage>
</organism>
<reference evidence="3" key="1">
    <citation type="submission" date="2023-02" db="EMBL/GenBank/DDBJ databases">
        <title>Description of Herbaspirillum huttiense subsp. nephrolepsisexaltata and Herbaspirillum huttiense subsp. lycopersicon.</title>
        <authorList>
            <person name="Poudel M."/>
            <person name="Sharma A."/>
            <person name="Goss E."/>
            <person name="Tapia J.H."/>
            <person name="Harmon C.M."/>
            <person name="Jones J.B."/>
        </authorList>
    </citation>
    <scope>NUCLEOTIDE SEQUENCE</scope>
    <source>
        <strain evidence="3">NC40101</strain>
    </source>
</reference>
<protein>
    <submittedName>
        <fullName evidence="3">Phage baseplate assembly protein V</fullName>
    </submittedName>
</protein>